<dbReference type="SUPFAM" id="SSF51905">
    <property type="entry name" value="FAD/NAD(P)-binding domain"/>
    <property type="match status" value="1"/>
</dbReference>
<comment type="pathway">
    <text evidence="6">Porphyrin-containing compound metabolism; protoheme biosynthesis.</text>
</comment>
<evidence type="ECO:0000313" key="9">
    <source>
        <dbReference type="Proteomes" id="UP000271925"/>
    </source>
</evidence>
<dbReference type="InterPro" id="IPR050464">
    <property type="entry name" value="Zeta_carotene_desat/Oxidored"/>
</dbReference>
<keyword evidence="5 6" id="KW-0350">Heme biosynthesis</keyword>
<dbReference type="Pfam" id="PF01593">
    <property type="entry name" value="Amino_oxidase"/>
    <property type="match status" value="1"/>
</dbReference>
<sequence>MIAIIGAGISGLTLAHELQQRQQPYHLFDRNSEAGGVMLSRREGDYLIERGPNSLLGDAEMLNWLDQLGLTPEISFAGAVSKARYMYRNGAYRKLPSGPLSLLFSSYFSWETKKAFWRERSNRTVSPPGETLSAFFRRRFSQEVVEYALAPFVAGTYGGDPDRLLVSETFPMLLDYEKTYGSVLTGFMKNAGSTGRRQSFSFRNGLQTLPLKLASQLKTAHFNDSVNRLSKTATGWRLETASGTYTADAVVLACDSGTSAGLLEPVWPEVAALLQQIDYPPMTEVHTVYKRADVAHPLNGFGGLNPRIENRFVAGHIWSSSVFEGRCPADEVLFTSLVGGRQSAGNALQPDETIRDRVHQELVQAFGVRAQTPVRQWLQRWERAIPQYDARMVPVREKMPTLEPDGLFVCANWYQGVSLSDCIRKAKALAVRLTELKITES</sequence>
<dbReference type="AlphaFoldDB" id="A0A3P1BSP2"/>
<evidence type="ECO:0000256" key="5">
    <source>
        <dbReference type="ARBA" id="ARBA00023133"/>
    </source>
</evidence>
<dbReference type="OrthoDB" id="9805195at2"/>
<evidence type="ECO:0000259" key="7">
    <source>
        <dbReference type="Pfam" id="PF01593"/>
    </source>
</evidence>
<keyword evidence="4 6" id="KW-0560">Oxidoreductase</keyword>
<dbReference type="Gene3D" id="3.50.50.60">
    <property type="entry name" value="FAD/NAD(P)-binding domain"/>
    <property type="match status" value="1"/>
</dbReference>
<dbReference type="InterPro" id="IPR036188">
    <property type="entry name" value="FAD/NAD-bd_sf"/>
</dbReference>
<evidence type="ECO:0000313" key="8">
    <source>
        <dbReference type="EMBL" id="RRB04130.1"/>
    </source>
</evidence>
<dbReference type="PANTHER" id="PTHR42923">
    <property type="entry name" value="PROTOPORPHYRINOGEN OXIDASE"/>
    <property type="match status" value="1"/>
</dbReference>
<evidence type="ECO:0000256" key="6">
    <source>
        <dbReference type="RuleBase" id="RU364052"/>
    </source>
</evidence>
<dbReference type="GO" id="GO:0004729">
    <property type="term" value="F:oxygen-dependent protoporphyrinogen oxidase activity"/>
    <property type="evidence" value="ECO:0007669"/>
    <property type="project" value="UniProtKB-UniRule"/>
</dbReference>
<evidence type="ECO:0000256" key="1">
    <source>
        <dbReference type="ARBA" id="ARBA00001974"/>
    </source>
</evidence>
<reference evidence="8 9" key="1">
    <citation type="submission" date="2018-11" db="EMBL/GenBank/DDBJ databases">
        <authorList>
            <person name="Zhou Z."/>
            <person name="Wang G."/>
        </authorList>
    </citation>
    <scope>NUCLEOTIDE SEQUENCE [LARGE SCALE GENOMIC DNA]</scope>
    <source>
        <strain evidence="8 9">KCTC52004</strain>
    </source>
</reference>
<keyword evidence="3 6" id="KW-0274">FAD</keyword>
<dbReference type="GO" id="GO:0005737">
    <property type="term" value="C:cytoplasm"/>
    <property type="evidence" value="ECO:0007669"/>
    <property type="project" value="UniProtKB-SubCell"/>
</dbReference>
<feature type="domain" description="Amine oxidase" evidence="7">
    <location>
        <begin position="9"/>
        <end position="433"/>
    </location>
</feature>
<dbReference type="EMBL" id="RQJO01000008">
    <property type="protein sequence ID" value="RRB04130.1"/>
    <property type="molecule type" value="Genomic_DNA"/>
</dbReference>
<dbReference type="UniPathway" id="UPA00252"/>
<dbReference type="InterPro" id="IPR002937">
    <property type="entry name" value="Amino_oxidase"/>
</dbReference>
<gene>
    <name evidence="8" type="primary">hemG</name>
    <name evidence="8" type="ORF">EHT25_11435</name>
</gene>
<keyword evidence="2 6" id="KW-0285">Flavoprotein</keyword>
<comment type="similarity">
    <text evidence="6">Belongs to the protoporphyrinogen/coproporphyrinogen oxidase family. Coproporphyrinogen III oxidase subfamily.</text>
</comment>
<evidence type="ECO:0000256" key="4">
    <source>
        <dbReference type="ARBA" id="ARBA00023002"/>
    </source>
</evidence>
<comment type="function">
    <text evidence="6">Involved in coproporphyrin-dependent heme b biosynthesis. Catalyzes the oxidation of coproporphyrinogen III to coproporphyrin III.</text>
</comment>
<dbReference type="Gene3D" id="3.90.660.20">
    <property type="entry name" value="Protoporphyrinogen oxidase, mitochondrial, domain 2"/>
    <property type="match status" value="1"/>
</dbReference>
<organism evidence="8 9">
    <name type="scientific">Larkinella rosea</name>
    <dbReference type="NCBI Taxonomy" id="2025312"/>
    <lineage>
        <taxon>Bacteria</taxon>
        <taxon>Pseudomonadati</taxon>
        <taxon>Bacteroidota</taxon>
        <taxon>Cytophagia</taxon>
        <taxon>Cytophagales</taxon>
        <taxon>Spirosomataceae</taxon>
        <taxon>Larkinella</taxon>
    </lineage>
</organism>
<dbReference type="InterPro" id="IPR004572">
    <property type="entry name" value="Protoporphyrinogen_oxidase"/>
</dbReference>
<comment type="caution">
    <text evidence="8">The sequence shown here is derived from an EMBL/GenBank/DDBJ whole genome shotgun (WGS) entry which is preliminary data.</text>
</comment>
<evidence type="ECO:0000256" key="3">
    <source>
        <dbReference type="ARBA" id="ARBA00022827"/>
    </source>
</evidence>
<keyword evidence="6" id="KW-0963">Cytoplasm</keyword>
<keyword evidence="9" id="KW-1185">Reference proteome</keyword>
<comment type="cofactor">
    <cofactor evidence="1 6">
        <name>FAD</name>
        <dbReference type="ChEBI" id="CHEBI:57692"/>
    </cofactor>
</comment>
<dbReference type="RefSeq" id="WP_124874549.1">
    <property type="nucleotide sequence ID" value="NZ_RQJO01000008.1"/>
</dbReference>
<name>A0A3P1BSP2_9BACT</name>
<evidence type="ECO:0000256" key="2">
    <source>
        <dbReference type="ARBA" id="ARBA00022630"/>
    </source>
</evidence>
<dbReference type="GO" id="GO:0006783">
    <property type="term" value="P:heme biosynthetic process"/>
    <property type="evidence" value="ECO:0007669"/>
    <property type="project" value="UniProtKB-UniRule"/>
</dbReference>
<accession>A0A3P1BSP2</accession>
<comment type="catalytic activity">
    <reaction evidence="6">
        <text>coproporphyrinogen III + 3 O2 = coproporphyrin III + 3 H2O2</text>
        <dbReference type="Rhea" id="RHEA:43436"/>
        <dbReference type="ChEBI" id="CHEBI:15379"/>
        <dbReference type="ChEBI" id="CHEBI:16240"/>
        <dbReference type="ChEBI" id="CHEBI:57309"/>
        <dbReference type="ChEBI" id="CHEBI:131725"/>
        <dbReference type="EC" id="1.3.3.15"/>
    </reaction>
</comment>
<proteinExistence type="inferred from homology"/>
<dbReference type="Proteomes" id="UP000271925">
    <property type="component" value="Unassembled WGS sequence"/>
</dbReference>
<dbReference type="Gene3D" id="1.10.3110.10">
    <property type="entry name" value="protoporphyrinogen ix oxidase, domain 3"/>
    <property type="match status" value="1"/>
</dbReference>
<dbReference type="NCBIfam" id="TIGR00562">
    <property type="entry name" value="proto_IX_ox"/>
    <property type="match status" value="1"/>
</dbReference>
<dbReference type="EC" id="1.3.3.15" evidence="6"/>
<comment type="subcellular location">
    <subcellularLocation>
        <location evidence="6">Cytoplasm</location>
    </subcellularLocation>
</comment>
<protein>
    <recommendedName>
        <fullName evidence="6">Coproporphyrinogen III oxidase</fullName>
        <ecNumber evidence="6">1.3.3.15</ecNumber>
    </recommendedName>
</protein>
<dbReference type="PANTHER" id="PTHR42923:SF3">
    <property type="entry name" value="PROTOPORPHYRINOGEN OXIDASE"/>
    <property type="match status" value="1"/>
</dbReference>
<dbReference type="SUPFAM" id="SSF54373">
    <property type="entry name" value="FAD-linked reductases, C-terminal domain"/>
    <property type="match status" value="1"/>
</dbReference>